<dbReference type="KEGG" id="kmn:HW532_12865"/>
<accession>A0A7S8C503</accession>
<dbReference type="Proteomes" id="UP000593594">
    <property type="component" value="Chromosome"/>
</dbReference>
<dbReference type="EMBL" id="CP058214">
    <property type="protein sequence ID" value="QPC43509.1"/>
    <property type="molecule type" value="Genomic_DNA"/>
</dbReference>
<evidence type="ECO:0000313" key="1">
    <source>
        <dbReference type="EMBL" id="QPC43509.1"/>
    </source>
</evidence>
<keyword evidence="2" id="KW-1185">Reference proteome</keyword>
<reference evidence="1 2" key="1">
    <citation type="submission" date="2020-06" db="EMBL/GenBank/DDBJ databases">
        <title>Genome sequence of 2 isolates from Red Sea Mangroves.</title>
        <authorList>
            <person name="Sefrji F."/>
            <person name="Michoud G."/>
            <person name="Merlino G."/>
            <person name="Daffonchio D."/>
        </authorList>
    </citation>
    <scope>NUCLEOTIDE SEQUENCE [LARGE SCALE GENOMIC DNA]</scope>
    <source>
        <strain evidence="1 2">R1DC25</strain>
    </source>
</reference>
<dbReference type="RefSeq" id="WP_213160873.1">
    <property type="nucleotide sequence ID" value="NZ_CP058214.1"/>
</dbReference>
<name>A0A7S8C503_9HYPH</name>
<dbReference type="AlphaFoldDB" id="A0A7S8C503"/>
<sequence>MANIEWRAGDRVHVLNCTMGGTFVVEGEATIVRPVDGVDCQYLVDFNDGYGPVERFVDPDAQGDPAGFVARLNGSTA</sequence>
<proteinExistence type="predicted"/>
<organism evidence="1 2">
    <name type="scientific">Kaustia mangrovi</name>
    <dbReference type="NCBI Taxonomy" id="2593653"/>
    <lineage>
        <taxon>Bacteria</taxon>
        <taxon>Pseudomonadati</taxon>
        <taxon>Pseudomonadota</taxon>
        <taxon>Alphaproteobacteria</taxon>
        <taxon>Hyphomicrobiales</taxon>
        <taxon>Parvibaculaceae</taxon>
        <taxon>Kaustia</taxon>
    </lineage>
</organism>
<gene>
    <name evidence="1" type="ORF">HW532_12865</name>
</gene>
<evidence type="ECO:0000313" key="2">
    <source>
        <dbReference type="Proteomes" id="UP000593594"/>
    </source>
</evidence>
<protein>
    <submittedName>
        <fullName evidence="1">Uncharacterized protein</fullName>
    </submittedName>
</protein>